<comment type="catalytic activity">
    <reaction evidence="5">
        <text>Co-precorrin-5B + S-adenosyl-L-methionine = Co-precorrin-6A + S-adenosyl-L-homocysteine</text>
        <dbReference type="Rhea" id="RHEA:26285"/>
        <dbReference type="ChEBI" id="CHEBI:57856"/>
        <dbReference type="ChEBI" id="CHEBI:59789"/>
        <dbReference type="ChEBI" id="CHEBI:60063"/>
        <dbReference type="ChEBI" id="CHEBI:60064"/>
        <dbReference type="EC" id="2.1.1.195"/>
    </reaction>
</comment>
<dbReference type="SUPFAM" id="SSF111342">
    <property type="entry name" value="CbiD-like"/>
    <property type="match status" value="1"/>
</dbReference>
<name>A0AA91IMY9_9GAMM</name>
<keyword evidence="4 5" id="KW-0949">S-adenosyl-L-methionine</keyword>
<dbReference type="Pfam" id="PF01888">
    <property type="entry name" value="CbiD"/>
    <property type="match status" value="1"/>
</dbReference>
<comment type="function">
    <text evidence="5">Catalyzes the methylation of C-1 in cobalt-precorrin-5B to form cobalt-precorrin-6A.</text>
</comment>
<dbReference type="EC" id="2.1.1.195" evidence="5"/>
<comment type="similarity">
    <text evidence="5">Belongs to the CbiD family.</text>
</comment>
<proteinExistence type="inferred from homology"/>
<evidence type="ECO:0000256" key="5">
    <source>
        <dbReference type="HAMAP-Rule" id="MF_00787"/>
    </source>
</evidence>
<dbReference type="Gene3D" id="3.30.2110.10">
    <property type="entry name" value="CbiD-like"/>
    <property type="match status" value="1"/>
</dbReference>
<sequence>MMEWHKRKNVRKGYTTGSCATAAARIAALMILRQQIIEQISLTTSAGITLFLPVEHPLIEGQQATAAICTNGGNDIDATHNMLIYARVSLNNSGVITIDGGEGIGRITRAGLGLHVGTAAMHKTSRQAIESAVRDVIGSARGADVVIFAPEGEKRACKTYNARLGIEGGISIIGTRDSVNPMSAESWKRALAIELETKRTLGLEQIILAPGNSLTLSSDEERLVEENLSISADHAAAMSNFVGYMLQECVRLGFRHVVLVGDAGKLVKIAAGIFHTHSHVADCQREVLIANLALLGAPFEMLYAVEQCTTTETAIDLIIERGWQSVFELIAKKICQRINEMLRFSHNRPVCDAVLFSLDNHFLGANRPINDILADFTRLSPSGVTA</sequence>
<evidence type="ECO:0000313" key="6">
    <source>
        <dbReference type="EMBL" id="OAT57262.1"/>
    </source>
</evidence>
<evidence type="ECO:0000256" key="2">
    <source>
        <dbReference type="ARBA" id="ARBA00022603"/>
    </source>
</evidence>
<dbReference type="PIRSF" id="PIRSF026782">
    <property type="entry name" value="CbiD"/>
    <property type="match status" value="1"/>
</dbReference>
<dbReference type="InterPro" id="IPR002748">
    <property type="entry name" value="CbiD"/>
</dbReference>
<dbReference type="GO" id="GO:0008168">
    <property type="term" value="F:methyltransferase activity"/>
    <property type="evidence" value="ECO:0007669"/>
    <property type="project" value="UniProtKB-UniRule"/>
</dbReference>
<dbReference type="PANTHER" id="PTHR35863:SF1">
    <property type="entry name" value="COBALT-PRECORRIN-5B C(1)-METHYLTRANSFERASE"/>
    <property type="match status" value="1"/>
</dbReference>
<evidence type="ECO:0000313" key="7">
    <source>
        <dbReference type="Proteomes" id="UP000078431"/>
    </source>
</evidence>
<dbReference type="InterPro" id="IPR036074">
    <property type="entry name" value="CbiD_sf"/>
</dbReference>
<organism evidence="6 7">
    <name type="scientific">Obesumbacterium proteus ATCC 12841</name>
    <dbReference type="NCBI Taxonomy" id="1354268"/>
    <lineage>
        <taxon>Bacteria</taxon>
        <taxon>Pseudomonadati</taxon>
        <taxon>Pseudomonadota</taxon>
        <taxon>Gammaproteobacteria</taxon>
        <taxon>Enterobacterales</taxon>
        <taxon>Hafniaceae</taxon>
        <taxon>Obesumbacterium</taxon>
    </lineage>
</organism>
<comment type="pathway">
    <text evidence="5">Cofactor biosynthesis; adenosylcobalamin biosynthesis; cob(II)yrinate a,c-diamide from sirohydrochlorin (anaerobic route): step 6/10.</text>
</comment>
<evidence type="ECO:0000256" key="1">
    <source>
        <dbReference type="ARBA" id="ARBA00022573"/>
    </source>
</evidence>
<dbReference type="HAMAP" id="MF_00787">
    <property type="entry name" value="CbiD"/>
    <property type="match status" value="1"/>
</dbReference>
<dbReference type="RefSeq" id="WP_237087779.1">
    <property type="nucleotide sequence ID" value="NZ_LXEX01000061.1"/>
</dbReference>
<reference evidence="6 7" key="1">
    <citation type="submission" date="2016-04" db="EMBL/GenBank/DDBJ databases">
        <title>ATOL: Assembling a taxonomically balanced genome-scale reconstruction of the evolutionary history of the Enterobacteriaceae.</title>
        <authorList>
            <person name="Plunkett G.III."/>
            <person name="Neeno-Eckwall E.C."/>
            <person name="Glasner J.D."/>
            <person name="Perna N.T."/>
        </authorList>
    </citation>
    <scope>NUCLEOTIDE SEQUENCE [LARGE SCALE GENOMIC DNA]</scope>
    <source>
        <strain evidence="6 7">ATCC 12841</strain>
    </source>
</reference>
<evidence type="ECO:0000256" key="4">
    <source>
        <dbReference type="ARBA" id="ARBA00022691"/>
    </source>
</evidence>
<dbReference type="Proteomes" id="UP000078431">
    <property type="component" value="Unassembled WGS sequence"/>
</dbReference>
<gene>
    <name evidence="5" type="primary">cbiD</name>
    <name evidence="6" type="ORF">M993_04468</name>
</gene>
<accession>A0AA91IMY9</accession>
<keyword evidence="7" id="KW-1185">Reference proteome</keyword>
<keyword evidence="1 5" id="KW-0169">Cobalamin biosynthesis</keyword>
<dbReference type="GO" id="GO:0019251">
    <property type="term" value="P:anaerobic cobalamin biosynthetic process"/>
    <property type="evidence" value="ECO:0007669"/>
    <property type="project" value="UniProtKB-UniRule"/>
</dbReference>
<keyword evidence="2 5" id="KW-0489">Methyltransferase</keyword>
<keyword evidence="3 5" id="KW-0808">Transferase</keyword>
<comment type="caution">
    <text evidence="6">The sequence shown here is derived from an EMBL/GenBank/DDBJ whole genome shotgun (WGS) entry which is preliminary data.</text>
</comment>
<dbReference type="NCBIfam" id="TIGR00312">
    <property type="entry name" value="cbiD"/>
    <property type="match status" value="1"/>
</dbReference>
<protein>
    <recommendedName>
        <fullName evidence="5">Cobalt-precorrin-5B C(1)-methyltransferase</fullName>
        <ecNumber evidence="5">2.1.1.195</ecNumber>
    </recommendedName>
    <alternativeName>
        <fullName evidence="5">Cobalt-precorrin-6A synthase</fullName>
    </alternativeName>
</protein>
<evidence type="ECO:0000256" key="3">
    <source>
        <dbReference type="ARBA" id="ARBA00022679"/>
    </source>
</evidence>
<dbReference type="GO" id="GO:0032259">
    <property type="term" value="P:methylation"/>
    <property type="evidence" value="ECO:0007669"/>
    <property type="project" value="UniProtKB-KW"/>
</dbReference>
<dbReference type="AlphaFoldDB" id="A0AA91IMY9"/>
<dbReference type="EMBL" id="LXEX01000061">
    <property type="protein sequence ID" value="OAT57262.1"/>
    <property type="molecule type" value="Genomic_DNA"/>
</dbReference>
<dbReference type="PANTHER" id="PTHR35863">
    <property type="entry name" value="COBALT-PRECORRIN-5B C(1)-METHYLTRANSFERASE"/>
    <property type="match status" value="1"/>
</dbReference>